<feature type="compositionally biased region" description="Polar residues" evidence="1">
    <location>
        <begin position="1242"/>
        <end position="1258"/>
    </location>
</feature>
<feature type="compositionally biased region" description="Basic residues" evidence="1">
    <location>
        <begin position="965"/>
        <end position="975"/>
    </location>
</feature>
<feature type="region of interest" description="Disordered" evidence="1">
    <location>
        <begin position="397"/>
        <end position="425"/>
    </location>
</feature>
<organism evidence="2 3">
    <name type="scientific">Cytospora mali</name>
    <name type="common">Apple Valsa canker fungus</name>
    <name type="synonym">Valsa mali</name>
    <dbReference type="NCBI Taxonomy" id="578113"/>
    <lineage>
        <taxon>Eukaryota</taxon>
        <taxon>Fungi</taxon>
        <taxon>Dikarya</taxon>
        <taxon>Ascomycota</taxon>
        <taxon>Pezizomycotina</taxon>
        <taxon>Sordariomycetes</taxon>
        <taxon>Sordariomycetidae</taxon>
        <taxon>Diaporthales</taxon>
        <taxon>Cytosporaceae</taxon>
        <taxon>Cytospora</taxon>
    </lineage>
</organism>
<dbReference type="Proteomes" id="UP000078576">
    <property type="component" value="Unassembled WGS sequence"/>
</dbReference>
<evidence type="ECO:0000313" key="2">
    <source>
        <dbReference type="EMBL" id="KUI52908.1"/>
    </source>
</evidence>
<evidence type="ECO:0000256" key="1">
    <source>
        <dbReference type="SAM" id="MobiDB-lite"/>
    </source>
</evidence>
<sequence length="1258" mass="135730">MNRFKTKKKGKEDPATARPSLESDSSFSLFRRGKKSQEQEQKKEIDLATALPSSDDFRTSLLMSGLSARFSMLREQDDPNTKIGKASDDSVLFPKRQSRLTDFGFGNSAGLGDIAEVESIRAPPFPSTDSVASNDSVAVMTRSKPTEGNVLFGGRQKIYKIAVGATSSKNLADGMSGRALYDDDVAMSAFQRWRQSEKEKEKNRPSLDGNEEYEDDRETSDETRPTEDTSFTTRSESPLPHGYNTNRETSSTTSSVPSGERNSTAATSVVSQPTTLSKDGHSQSAMAAPSGSSTPTLDRHVTRTRRLYEQGLTHDLQQQQNSVVSRVDTLTRRPGGARTPDLGSNTPSPTMHTFADRFGDRRTVLSKASAPNLRSFSPPTTGSSIGTMDLGTRVSNTAETKGTSLSTPPLSTPPLSPPISDAGTGEQTVLPIQAQDHGKATAMGVFQKPAQPYDDSKYAERQLQLQQGRETPTQRLREDSSASFSDSRSRSAASTRPQDLDINTTSISTKAGNSVEENPTGGTFSDDTVESPILNEHVNRGTFSPSVRVERPSDQDHPAFRDSIMPKPLSFPQQADEERTHGPDNPNLLTVKSGQNLLGDSPTLGPNGGLSGMVRQHLRSESDVSSIFGAQDNRDSMVIPENTWEDRDLKESHGQNTESSPPSKPESSSEYEGESRSSDHKTSGSFLDSPGSADGEDEFANQLANARRRVREKLTSFVETDNTLFSSPQLQAEPTRDLPPLPSRSNPLGILRGKGSRGSLIDRGREAAPKTNKILGIGAANMTISPSLVREDCDEQDQKAPAEVNERNGEHDEQAELKEEENAHPGVRAFRQARRELQNRKELEAMAMQSSKNIQSTSSPVSERSDRNLTRTPSRETQPLGPRQLRKMSVGSQGVPYPPPRSQGRMTRDRSGSDDSGGQSRSRSRPSPGSRETSIPRDDHVLNAPATRKPTLRSPGLPVTDTRHSPHLPKIKPSQHGHQSVVQGPYLDRTGSGTNLGSKVSSRIANETMSAGASPLSPRGGVFELPRATAQSNGNTGSAPPTPTYPPPRRPSNAPNPHMGMHSSTLNDSMKRVINKSDISEPTFVMSTSRVPTMNLPQSATEAREARSRSVSRPGSDSNTADHGLPPPLPPVNPRRNRDGSKTRTIINNLMGRNGAETDDPALGLSTSHLPLAGPPASPFVASPADDGKSAFSVSDDEKPAPRKLRKASSDVRMDTRVSTAGSKRVSPPQVAIGPPAGRAVITSNVRGPSSNTPGGMF</sequence>
<feature type="region of interest" description="Disordered" evidence="1">
    <location>
        <begin position="648"/>
        <end position="697"/>
    </location>
</feature>
<evidence type="ECO:0000313" key="3">
    <source>
        <dbReference type="Proteomes" id="UP000078576"/>
    </source>
</evidence>
<feature type="compositionally biased region" description="Acidic residues" evidence="1">
    <location>
        <begin position="209"/>
        <end position="219"/>
    </location>
</feature>
<protein>
    <submittedName>
        <fullName evidence="2">Uncharacterized protein</fullName>
    </submittedName>
</protein>
<feature type="region of interest" description="Disordered" evidence="1">
    <location>
        <begin position="192"/>
        <end position="354"/>
    </location>
</feature>
<feature type="compositionally biased region" description="Low complexity" evidence="1">
    <location>
        <begin position="658"/>
        <end position="670"/>
    </location>
</feature>
<feature type="compositionally biased region" description="Pro residues" evidence="1">
    <location>
        <begin position="1040"/>
        <end position="1050"/>
    </location>
</feature>
<reference evidence="3" key="1">
    <citation type="submission" date="2014-12" db="EMBL/GenBank/DDBJ databases">
        <title>Genome Sequence of Valsa Canker Pathogens Uncovers a Specific Adaption of Colonization on Woody Bark.</title>
        <authorList>
            <person name="Yin Z."/>
            <person name="Liu H."/>
            <person name="Gao X."/>
            <person name="Li Z."/>
            <person name="Song N."/>
            <person name="Ke X."/>
            <person name="Dai Q."/>
            <person name="Wu Y."/>
            <person name="Sun Y."/>
            <person name="Xu J.-R."/>
            <person name="Kang Z.K."/>
            <person name="Wang L."/>
            <person name="Huang L."/>
        </authorList>
    </citation>
    <scope>NUCLEOTIDE SEQUENCE [LARGE SCALE GENOMIC DNA]</scope>
    <source>
        <strain evidence="3">SXYL134</strain>
    </source>
</reference>
<feature type="compositionally biased region" description="Polar residues" evidence="1">
    <location>
        <begin position="991"/>
        <end position="1011"/>
    </location>
</feature>
<feature type="region of interest" description="Disordered" evidence="1">
    <location>
        <begin position="725"/>
        <end position="766"/>
    </location>
</feature>
<feature type="compositionally biased region" description="Polar residues" evidence="1">
    <location>
        <begin position="848"/>
        <end position="862"/>
    </location>
</feature>
<feature type="region of interest" description="Disordered" evidence="1">
    <location>
        <begin position="1080"/>
        <end position="1258"/>
    </location>
</feature>
<dbReference type="EMBL" id="KN714667">
    <property type="protein sequence ID" value="KUI52908.1"/>
    <property type="molecule type" value="Genomic_DNA"/>
</dbReference>
<feature type="compositionally biased region" description="Polar residues" evidence="1">
    <location>
        <begin position="1085"/>
        <end position="1098"/>
    </location>
</feature>
<accession>A0A194UMM5</accession>
<feature type="compositionally biased region" description="Basic and acidic residues" evidence="1">
    <location>
        <begin position="833"/>
        <end position="844"/>
    </location>
</feature>
<feature type="compositionally biased region" description="Basic and acidic residues" evidence="1">
    <location>
        <begin position="194"/>
        <end position="205"/>
    </location>
</feature>
<feature type="region of interest" description="Disordered" evidence="1">
    <location>
        <begin position="1"/>
        <end position="49"/>
    </location>
</feature>
<feature type="compositionally biased region" description="Basic and acidic residues" evidence="1">
    <location>
        <begin position="796"/>
        <end position="823"/>
    </location>
</feature>
<proteinExistence type="predicted"/>
<feature type="region of interest" description="Disordered" evidence="1">
    <location>
        <begin position="371"/>
        <end position="390"/>
    </location>
</feature>
<feature type="compositionally biased region" description="Polar residues" evidence="1">
    <location>
        <begin position="587"/>
        <end position="598"/>
    </location>
</feature>
<keyword evidence="3" id="KW-1185">Reference proteome</keyword>
<feature type="compositionally biased region" description="Polar residues" evidence="1">
    <location>
        <begin position="372"/>
        <end position="386"/>
    </location>
</feature>
<feature type="compositionally biased region" description="Basic and acidic residues" evidence="1">
    <location>
        <begin position="35"/>
        <end position="46"/>
    </location>
</feature>
<feature type="compositionally biased region" description="Polar residues" evidence="1">
    <location>
        <begin position="495"/>
        <end position="526"/>
    </location>
</feature>
<feature type="region of interest" description="Disordered" evidence="1">
    <location>
        <begin position="790"/>
        <end position="1065"/>
    </location>
</feature>
<name>A0A194UMM5_CYTMA</name>
<feature type="compositionally biased region" description="Low complexity" evidence="1">
    <location>
        <begin position="914"/>
        <end position="931"/>
    </location>
</feature>
<dbReference type="AlphaFoldDB" id="A0A194UMM5"/>
<feature type="compositionally biased region" description="Polar residues" evidence="1">
    <location>
        <begin position="315"/>
        <end position="324"/>
    </location>
</feature>
<feature type="compositionally biased region" description="Basic and acidic residues" evidence="1">
    <location>
        <begin position="673"/>
        <end position="682"/>
    </location>
</feature>
<feature type="compositionally biased region" description="Polar residues" evidence="1">
    <location>
        <begin position="342"/>
        <end position="351"/>
    </location>
</feature>
<feature type="compositionally biased region" description="Low complexity" evidence="1">
    <location>
        <begin position="481"/>
        <end position="494"/>
    </location>
</feature>
<dbReference type="STRING" id="694573.A0A194UMM5"/>
<gene>
    <name evidence="2" type="ORF">VP1G_00549</name>
</gene>
<dbReference type="OrthoDB" id="5335210at2759"/>
<feature type="compositionally biased region" description="Basic and acidic residues" evidence="1">
    <location>
        <begin position="548"/>
        <end position="560"/>
    </location>
</feature>
<feature type="region of interest" description="Disordered" evidence="1">
    <location>
        <begin position="466"/>
        <end position="613"/>
    </location>
</feature>
<feature type="compositionally biased region" description="Polar residues" evidence="1">
    <location>
        <begin position="256"/>
        <end position="296"/>
    </location>
</feature>